<evidence type="ECO:0000256" key="6">
    <source>
        <dbReference type="ARBA" id="ARBA00023170"/>
    </source>
</evidence>
<feature type="transmembrane region" description="Helical" evidence="10">
    <location>
        <begin position="1253"/>
        <end position="1275"/>
    </location>
</feature>
<evidence type="ECO:0000256" key="3">
    <source>
        <dbReference type="ARBA" id="ARBA00022989"/>
    </source>
</evidence>
<feature type="transmembrane region" description="Helical" evidence="10">
    <location>
        <begin position="1132"/>
        <end position="1151"/>
    </location>
</feature>
<comment type="subcellular location">
    <subcellularLocation>
        <location evidence="1">Membrane</location>
        <topology evidence="1">Multi-pass membrane protein</topology>
    </subcellularLocation>
</comment>
<evidence type="ECO:0000256" key="9">
    <source>
        <dbReference type="SAM" id="MobiDB-lite"/>
    </source>
</evidence>
<feature type="transmembrane region" description="Helical" evidence="10">
    <location>
        <begin position="1092"/>
        <end position="1112"/>
    </location>
</feature>
<dbReference type="InterPro" id="IPR001828">
    <property type="entry name" value="ANF_lig-bd_rcpt"/>
</dbReference>
<evidence type="ECO:0000259" key="12">
    <source>
        <dbReference type="PROSITE" id="PS50259"/>
    </source>
</evidence>
<dbReference type="Pfam" id="PF01094">
    <property type="entry name" value="ANF_receptor"/>
    <property type="match status" value="1"/>
</dbReference>
<dbReference type="InterPro" id="IPR028082">
    <property type="entry name" value="Peripla_BP_I"/>
</dbReference>
<organism evidence="13 14">
    <name type="scientific">Seminavis robusta</name>
    <dbReference type="NCBI Taxonomy" id="568900"/>
    <lineage>
        <taxon>Eukaryota</taxon>
        <taxon>Sar</taxon>
        <taxon>Stramenopiles</taxon>
        <taxon>Ochrophyta</taxon>
        <taxon>Bacillariophyta</taxon>
        <taxon>Bacillariophyceae</taxon>
        <taxon>Bacillariophycidae</taxon>
        <taxon>Naviculales</taxon>
        <taxon>Naviculaceae</taxon>
        <taxon>Seminavis</taxon>
    </lineage>
</organism>
<dbReference type="Pfam" id="PF00003">
    <property type="entry name" value="7tm_3"/>
    <property type="match status" value="1"/>
</dbReference>
<keyword evidence="4" id="KW-0297">G-protein coupled receptor</keyword>
<dbReference type="Gene3D" id="3.40.50.2300">
    <property type="match status" value="2"/>
</dbReference>
<keyword evidence="6 13" id="KW-0675">Receptor</keyword>
<keyword evidence="5 10" id="KW-0472">Membrane</keyword>
<feature type="compositionally biased region" description="Low complexity" evidence="9">
    <location>
        <begin position="56"/>
        <end position="70"/>
    </location>
</feature>
<feature type="chain" id="PRO_5040130860" evidence="11">
    <location>
        <begin position="27"/>
        <end position="1363"/>
    </location>
</feature>
<feature type="compositionally biased region" description="Pro residues" evidence="9">
    <location>
        <begin position="608"/>
        <end position="623"/>
    </location>
</feature>
<feature type="signal peptide" evidence="11">
    <location>
        <begin position="1"/>
        <end position="26"/>
    </location>
</feature>
<keyword evidence="3 10" id="KW-1133">Transmembrane helix</keyword>
<feature type="compositionally biased region" description="Polar residues" evidence="9">
    <location>
        <begin position="1334"/>
        <end position="1351"/>
    </location>
</feature>
<feature type="transmembrane region" description="Helical" evidence="10">
    <location>
        <begin position="1217"/>
        <end position="1241"/>
    </location>
</feature>
<dbReference type="InterPro" id="IPR017978">
    <property type="entry name" value="GPCR_3_C"/>
</dbReference>
<name>A0A9N8EE30_9STRA</name>
<feature type="compositionally biased region" description="Low complexity" evidence="9">
    <location>
        <begin position="624"/>
        <end position="633"/>
    </location>
</feature>
<feature type="transmembrane region" description="Helical" evidence="10">
    <location>
        <begin position="1163"/>
        <end position="1189"/>
    </location>
</feature>
<feature type="region of interest" description="Disordered" evidence="9">
    <location>
        <begin position="490"/>
        <end position="524"/>
    </location>
</feature>
<evidence type="ECO:0000256" key="2">
    <source>
        <dbReference type="ARBA" id="ARBA00022692"/>
    </source>
</evidence>
<sequence length="1363" mass="148421">MMRTRPCTLLFLSGLLLALHVSVSRGTIEADGACSVLTMVPFTDQTRTQRLPPPNSNNNNNETSSNSVPSYPRWPPTLLANYAYSYMAAAQLAMDHFNARDTTVVPELSQLQDCAVYFPPQVVVDSGFQDTRAVMSVLTGHHGGLIQSLKEKMRPPPQRQLATLQTQRRQQQQQNPPPPNSDNNPLHDAACPDVAGLVDQLLPRYCAILGPRSDRSVNQVAALTGALDIPQLLYGSQSPMAIDPTQTTSTIGVNLSVEGRAKAIVSYLQRQQGQDELQRNYLAMVYRENPLFGGLERSLREFGKDMGLKVVSVEADGGPGGSRLEAARKTVEKVHRTGIKTVLLALDDPADLANNYAVALQEQGMFTKDNIYLLLEEAVGTSDDSLAEIFGMQEPNSPIDNLLNGAVVISAAERVVNDDTEQEDPFMTAWKTQNASMVEYLNELAPVDDTTGEKLFQAEPSYFQDTKPEPMASFIYDSVMAAGFGACAYNGEKPPRPQEEGQQQQRPPQLPEVEEEVPPQEVQELATQLPPVGELPEQIIQQGATQLPPVEEDELQSPPQSQDVATQIPPVDEGQLPPPPQDGQQLPSQMPEGQQLQPPPQQGQQLPPQMPEGQQPPPPPQGEQPPQQQGQGAIPPPGDVRMLRLVPPAEEIDPDLGYIPTVERLFRRISSAFSSMEQSLYFTTENETDHVSRVQVSYNDTYGYPQRVLIVYERVVEAEANESATTYDDTYFATVTDLVSVEGSDNRTGSTPAPSIKASTAITTGEDLTESQQVFSDAVDLWNSHDLREYTFQYDLFFDSVSSMAEANRQTTPYPWTIVVRGEQVASVTDSNGTLLLSPDPPSPGNALASNNSSNNPTLNETLNASSTTEPSVAPSLAPPTEMPSIANAAVTTSVTTATLAPIVTQSSAPEGLSENQGSGSTNVAPDNNAPPLGMPGPQNGGGTGMQRTLVTFILESAFTGASGRVGFGAEAPRGRDTEGVTSGAFNIRPSSNSGSGLRTYTSTLTSYTVLPNLTESNEWKRVPNETFVYRDGDTAPPTLLREIHKENFLSKPVHIVGMTLFATALFLSMVAASGVRYLSDDRVVRCSQPPFLYLLCFGSAMMSAAIFTLSWDESYGWSQQQLDVACTLTPWFFFVGHLLCFSSLFTKLWRVDKVLQFSRRKVKIVQVIVPLVLLLLAAVIVLSVWTAIDPWVWERSLINESPPETYGECTSEHTSVFFFLLAGLMVLGKVATAAMAWKTADIPQDFSDTSSVFYALSTHLQAWFIGLPILVVLGNDSVDATYFGRVLLIWVFSVSGVSLVVLPKIVKAVRIRMNPHAGRADRVRVTISGMSAPPTNSRASHTAMHQSQALSGKPESQEAARN</sequence>
<reference evidence="13" key="1">
    <citation type="submission" date="2020-06" db="EMBL/GenBank/DDBJ databases">
        <authorList>
            <consortium name="Plant Systems Biology data submission"/>
        </authorList>
    </citation>
    <scope>NUCLEOTIDE SEQUENCE</scope>
    <source>
        <strain evidence="13">D6</strain>
    </source>
</reference>
<feature type="compositionally biased region" description="Low complexity" evidence="9">
    <location>
        <begin position="582"/>
        <end position="607"/>
    </location>
</feature>
<protein>
    <submittedName>
        <fullName evidence="13">Gamma-aminobutyric acid (GABA) B receptor</fullName>
    </submittedName>
</protein>
<evidence type="ECO:0000313" key="13">
    <source>
        <dbReference type="EMBL" id="CAB9518514.1"/>
    </source>
</evidence>
<dbReference type="PROSITE" id="PS50259">
    <property type="entry name" value="G_PROTEIN_RECEP_F3_4"/>
    <property type="match status" value="1"/>
</dbReference>
<evidence type="ECO:0000256" key="7">
    <source>
        <dbReference type="ARBA" id="ARBA00023180"/>
    </source>
</evidence>
<dbReference type="Proteomes" id="UP001153069">
    <property type="component" value="Unassembled WGS sequence"/>
</dbReference>
<feature type="domain" description="G-protein coupled receptors family 3 profile" evidence="12">
    <location>
        <begin position="1125"/>
        <end position="1306"/>
    </location>
</feature>
<gene>
    <name evidence="13" type="ORF">SEMRO_941_G222660.1</name>
</gene>
<dbReference type="OrthoDB" id="53895at2759"/>
<feature type="transmembrane region" description="Helical" evidence="10">
    <location>
        <begin position="1287"/>
        <end position="1307"/>
    </location>
</feature>
<evidence type="ECO:0000256" key="11">
    <source>
        <dbReference type="SAM" id="SignalP"/>
    </source>
</evidence>
<feature type="compositionally biased region" description="Low complexity" evidence="9">
    <location>
        <begin position="159"/>
        <end position="174"/>
    </location>
</feature>
<feature type="region of interest" description="Disordered" evidence="9">
    <location>
        <begin position="148"/>
        <end position="190"/>
    </location>
</feature>
<evidence type="ECO:0000256" key="4">
    <source>
        <dbReference type="ARBA" id="ARBA00023040"/>
    </source>
</evidence>
<feature type="region of interest" description="Disordered" evidence="9">
    <location>
        <begin position="831"/>
        <end position="881"/>
    </location>
</feature>
<feature type="compositionally biased region" description="Low complexity" evidence="9">
    <location>
        <begin position="845"/>
        <end position="864"/>
    </location>
</feature>
<evidence type="ECO:0000256" key="10">
    <source>
        <dbReference type="SAM" id="Phobius"/>
    </source>
</evidence>
<keyword evidence="7" id="KW-0325">Glycoprotein</keyword>
<dbReference type="PANTHER" id="PTHR10519">
    <property type="entry name" value="GABA-B RECEPTOR"/>
    <property type="match status" value="1"/>
</dbReference>
<evidence type="ECO:0000256" key="5">
    <source>
        <dbReference type="ARBA" id="ARBA00023136"/>
    </source>
</evidence>
<dbReference type="GO" id="GO:0038039">
    <property type="term" value="C:G protein-coupled receptor heterodimeric complex"/>
    <property type="evidence" value="ECO:0007669"/>
    <property type="project" value="TreeGrafter"/>
</dbReference>
<proteinExistence type="predicted"/>
<feature type="region of interest" description="Disordered" evidence="9">
    <location>
        <begin position="45"/>
        <end position="71"/>
    </location>
</feature>
<dbReference type="SUPFAM" id="SSF53822">
    <property type="entry name" value="Periplasmic binding protein-like I"/>
    <property type="match status" value="1"/>
</dbReference>
<keyword evidence="14" id="KW-1185">Reference proteome</keyword>
<evidence type="ECO:0000256" key="1">
    <source>
        <dbReference type="ARBA" id="ARBA00004141"/>
    </source>
</evidence>
<keyword evidence="8" id="KW-0807">Transducer</keyword>
<feature type="region of interest" description="Disordered" evidence="9">
    <location>
        <begin position="549"/>
        <end position="641"/>
    </location>
</feature>
<feature type="region of interest" description="Disordered" evidence="9">
    <location>
        <begin position="907"/>
        <end position="946"/>
    </location>
</feature>
<evidence type="ECO:0000256" key="8">
    <source>
        <dbReference type="ARBA" id="ARBA00023224"/>
    </source>
</evidence>
<dbReference type="GO" id="GO:0004965">
    <property type="term" value="F:G protein-coupled GABA receptor activity"/>
    <property type="evidence" value="ECO:0007669"/>
    <property type="project" value="InterPro"/>
</dbReference>
<keyword evidence="2 10" id="KW-0812">Transmembrane</keyword>
<feature type="compositionally biased region" description="Polar residues" evidence="9">
    <location>
        <begin position="907"/>
        <end position="926"/>
    </location>
</feature>
<dbReference type="InterPro" id="IPR002455">
    <property type="entry name" value="GPCR3_GABA-B"/>
</dbReference>
<dbReference type="PANTHER" id="PTHR10519:SF20">
    <property type="entry name" value="G-PROTEIN COUPLED RECEPTOR 156-RELATED"/>
    <property type="match status" value="1"/>
</dbReference>
<evidence type="ECO:0000313" key="14">
    <source>
        <dbReference type="Proteomes" id="UP001153069"/>
    </source>
</evidence>
<feature type="region of interest" description="Disordered" evidence="9">
    <location>
        <begin position="1330"/>
        <end position="1363"/>
    </location>
</feature>
<keyword evidence="11" id="KW-0732">Signal</keyword>
<feature type="transmembrane region" description="Helical" evidence="10">
    <location>
        <begin position="1056"/>
        <end position="1080"/>
    </location>
</feature>
<comment type="caution">
    <text evidence="13">The sequence shown here is derived from an EMBL/GenBank/DDBJ whole genome shotgun (WGS) entry which is preliminary data.</text>
</comment>
<dbReference type="EMBL" id="CAICTM010000939">
    <property type="protein sequence ID" value="CAB9518514.1"/>
    <property type="molecule type" value="Genomic_DNA"/>
</dbReference>
<accession>A0A9N8EE30</accession>